<evidence type="ECO:0000313" key="2">
    <source>
        <dbReference type="Proteomes" id="UP000288197"/>
    </source>
</evidence>
<organism evidence="1 2">
    <name type="scientific">Vagococcus fluvialis</name>
    <dbReference type="NCBI Taxonomy" id="2738"/>
    <lineage>
        <taxon>Bacteria</taxon>
        <taxon>Bacillati</taxon>
        <taxon>Bacillota</taxon>
        <taxon>Bacilli</taxon>
        <taxon>Lactobacillales</taxon>
        <taxon>Enterococcaceae</taxon>
        <taxon>Vagococcus</taxon>
    </lineage>
</organism>
<protein>
    <recommendedName>
        <fullName evidence="3">DUF4260 domain-containing protein</fullName>
    </recommendedName>
</protein>
<sequence>MNRLLKIENLLLFMLTLFIYFYLFKFSLWYFLILLFIPDVSMIGYFINTKVGAYIYNTIHYLFFPITLLFISILVKSNTATMIALIWISHIFMDRSLGFGLKYLDDFKHTHLS</sequence>
<dbReference type="InterPro" id="IPR025356">
    <property type="entry name" value="DUF4260"/>
</dbReference>
<evidence type="ECO:0000313" key="1">
    <source>
        <dbReference type="EMBL" id="RSU02711.1"/>
    </source>
</evidence>
<dbReference type="GeneID" id="63146088"/>
<name>A0A369AY89_9ENTE</name>
<dbReference type="RefSeq" id="WP_114289306.1">
    <property type="nucleotide sequence ID" value="NZ_JAFLWN010000001.1"/>
</dbReference>
<accession>A0A369AY89</accession>
<evidence type="ECO:0008006" key="3">
    <source>
        <dbReference type="Google" id="ProtNLM"/>
    </source>
</evidence>
<comment type="caution">
    <text evidence="1">The sequence shown here is derived from an EMBL/GenBank/DDBJ whole genome shotgun (WGS) entry which is preliminary data.</text>
</comment>
<keyword evidence="2" id="KW-1185">Reference proteome</keyword>
<gene>
    <name evidence="1" type="ORF">CBF32_05440</name>
</gene>
<dbReference type="OrthoDB" id="9813911at2"/>
<proteinExistence type="predicted"/>
<reference evidence="1 2" key="1">
    <citation type="submission" date="2017-05" db="EMBL/GenBank/DDBJ databases">
        <title>Vagococcus spp. assemblies.</title>
        <authorList>
            <person name="Gulvik C.A."/>
        </authorList>
    </citation>
    <scope>NUCLEOTIDE SEQUENCE [LARGE SCALE GENOMIC DNA]</scope>
    <source>
        <strain evidence="1 2">NCFB 2497</strain>
    </source>
</reference>
<dbReference type="AlphaFoldDB" id="A0A369AY89"/>
<dbReference type="Pfam" id="PF14079">
    <property type="entry name" value="DUF4260"/>
    <property type="match status" value="1"/>
</dbReference>
<dbReference type="EMBL" id="NGJX01000004">
    <property type="protein sequence ID" value="RSU02711.1"/>
    <property type="molecule type" value="Genomic_DNA"/>
</dbReference>
<dbReference type="Proteomes" id="UP000288197">
    <property type="component" value="Unassembled WGS sequence"/>
</dbReference>